<dbReference type="RefSeq" id="WP_104713080.1">
    <property type="nucleotide sequence ID" value="NZ_PTRA01000001.1"/>
</dbReference>
<name>A0A2S7ISE6_9BACT</name>
<dbReference type="AlphaFoldDB" id="A0A2S7ISE6"/>
<keyword evidence="2" id="KW-1185">Reference proteome</keyword>
<sequence>MKNTLIQLKHLYQRAGFGASPAMLQQASRHSVRRAVQDLFDDAQTPRPLHVVDPQRVGYSRKVLLEMVLQKGPLSEEQKKQYIRQIDQENRELIGDLNYAWITQMASGTSVLREKMTLFWHGHFACRSLNPTFVQRQNNTIRQHALGKFGDLLQAVAQDPAMLQFLNNQQNRKQSPNENFAREVMELFTLGRGHYSEQDIKEAARTFTGWGFNREGTFEIRKNQHDIGTKTIFGKTGPFDGSDTLSLILERPETAPFLVTKIYRYFVNDRPDPQIIQPLAAGFRKKDYDISWLMHEILTSDWFYRPENIGVNIKSPVELLVGFQRQLGLNFGQKQAVLYVQKALDQVLFYPPNVAGWPGGATWIDSSSLLLRMKLPEIILQAAQLNFKAKADGDVNTDYLAKRSNKPFLQTQFDWEAFAQPFAGLSTEALLDALSTYLLARPLLPSQRDLLLKHRKNNDLQDFTLGILTLPEYQLC</sequence>
<evidence type="ECO:0000313" key="2">
    <source>
        <dbReference type="Proteomes" id="UP000239590"/>
    </source>
</evidence>
<protein>
    <submittedName>
        <fullName evidence="1">DUF1800 domain-containing protein</fullName>
    </submittedName>
</protein>
<dbReference type="InterPro" id="IPR014917">
    <property type="entry name" value="DUF1800"/>
</dbReference>
<proteinExistence type="predicted"/>
<dbReference type="OrthoDB" id="9772295at2"/>
<gene>
    <name evidence="1" type="ORF">C5O19_13650</name>
</gene>
<dbReference type="Pfam" id="PF08811">
    <property type="entry name" value="DUF1800"/>
    <property type="match status" value="1"/>
</dbReference>
<accession>A0A2S7ISE6</accession>
<comment type="caution">
    <text evidence="1">The sequence shown here is derived from an EMBL/GenBank/DDBJ whole genome shotgun (WGS) entry which is preliminary data.</text>
</comment>
<reference evidence="2" key="1">
    <citation type="submission" date="2018-02" db="EMBL/GenBank/DDBJ databases">
        <title>Genome sequencing of Solimonas sp. HR-BB.</title>
        <authorList>
            <person name="Lee Y."/>
            <person name="Jeon C.O."/>
        </authorList>
    </citation>
    <scope>NUCLEOTIDE SEQUENCE [LARGE SCALE GENOMIC DNA]</scope>
    <source>
        <strain evidence="2">HR-U</strain>
    </source>
</reference>
<dbReference type="Proteomes" id="UP000239590">
    <property type="component" value="Unassembled WGS sequence"/>
</dbReference>
<dbReference type="EMBL" id="PTRA01000001">
    <property type="protein sequence ID" value="PQA60612.1"/>
    <property type="molecule type" value="Genomic_DNA"/>
</dbReference>
<evidence type="ECO:0000313" key="1">
    <source>
        <dbReference type="EMBL" id="PQA60612.1"/>
    </source>
</evidence>
<organism evidence="1 2">
    <name type="scientific">Siphonobacter curvatus</name>
    <dbReference type="NCBI Taxonomy" id="2094562"/>
    <lineage>
        <taxon>Bacteria</taxon>
        <taxon>Pseudomonadati</taxon>
        <taxon>Bacteroidota</taxon>
        <taxon>Cytophagia</taxon>
        <taxon>Cytophagales</taxon>
        <taxon>Cytophagaceae</taxon>
        <taxon>Siphonobacter</taxon>
    </lineage>
</organism>